<dbReference type="CDD" id="cd00739">
    <property type="entry name" value="DHPS"/>
    <property type="match status" value="1"/>
</dbReference>
<evidence type="ECO:0000256" key="8">
    <source>
        <dbReference type="ARBA" id="ARBA00022723"/>
    </source>
</evidence>
<dbReference type="FunFam" id="3.20.20.20:FF:000006">
    <property type="entry name" value="Dihydropteroate synthase"/>
    <property type="match status" value="1"/>
</dbReference>
<proteinExistence type="inferred from homology"/>
<dbReference type="Pfam" id="PF00809">
    <property type="entry name" value="Pterin_bind"/>
    <property type="match status" value="1"/>
</dbReference>
<dbReference type="PANTHER" id="PTHR20941">
    <property type="entry name" value="FOLATE SYNTHESIS PROTEINS"/>
    <property type="match status" value="1"/>
</dbReference>
<evidence type="ECO:0000313" key="14">
    <source>
        <dbReference type="Proteomes" id="UP000033428"/>
    </source>
</evidence>
<dbReference type="PROSITE" id="PS00793">
    <property type="entry name" value="DHPS_2"/>
    <property type="match status" value="1"/>
</dbReference>
<dbReference type="GO" id="GO:0046872">
    <property type="term" value="F:metal ion binding"/>
    <property type="evidence" value="ECO:0007669"/>
    <property type="project" value="UniProtKB-KW"/>
</dbReference>
<organism evidence="13 14">
    <name type="scientific">Candidatus Omnitrophus magneticus</name>
    <dbReference type="NCBI Taxonomy" id="1609969"/>
    <lineage>
        <taxon>Bacteria</taxon>
        <taxon>Pseudomonadati</taxon>
        <taxon>Candidatus Omnitrophota</taxon>
        <taxon>Candidatus Omnitrophus</taxon>
    </lineage>
</organism>
<protein>
    <recommendedName>
        <fullName evidence="6">Dihydropteroate synthase</fullName>
        <ecNumber evidence="5">2.5.1.15</ecNumber>
    </recommendedName>
    <alternativeName>
        <fullName evidence="11">Dihydropteroate pyrophosphorylase</fullName>
    </alternativeName>
</protein>
<evidence type="ECO:0000256" key="10">
    <source>
        <dbReference type="ARBA" id="ARBA00022909"/>
    </source>
</evidence>
<comment type="similarity">
    <text evidence="4">Belongs to the DHPS family.</text>
</comment>
<dbReference type="InterPro" id="IPR045031">
    <property type="entry name" value="DHP_synth-like"/>
</dbReference>
<comment type="caution">
    <text evidence="13">The sequence shown here is derived from an EMBL/GenBank/DDBJ whole genome shotgun (WGS) entry which is preliminary data.</text>
</comment>
<evidence type="ECO:0000256" key="1">
    <source>
        <dbReference type="ARBA" id="ARBA00000012"/>
    </source>
</evidence>
<feature type="domain" description="Pterin-binding" evidence="12">
    <location>
        <begin position="1"/>
        <end position="251"/>
    </location>
</feature>
<gene>
    <name evidence="13" type="ORF">OMAG_002699</name>
</gene>
<keyword evidence="14" id="KW-1185">Reference proteome</keyword>
<evidence type="ECO:0000256" key="11">
    <source>
        <dbReference type="ARBA" id="ARBA00030193"/>
    </source>
</evidence>
<keyword evidence="9" id="KW-0460">Magnesium</keyword>
<accession>A0A0F0CJE8</accession>
<keyword evidence="7 13" id="KW-0808">Transferase</keyword>
<dbReference type="NCBIfam" id="TIGR01496">
    <property type="entry name" value="DHPS"/>
    <property type="match status" value="1"/>
</dbReference>
<dbReference type="PANTHER" id="PTHR20941:SF1">
    <property type="entry name" value="FOLIC ACID SYNTHESIS PROTEIN FOL1"/>
    <property type="match status" value="1"/>
</dbReference>
<dbReference type="Proteomes" id="UP000033428">
    <property type="component" value="Unassembled WGS sequence"/>
</dbReference>
<dbReference type="AlphaFoldDB" id="A0A0F0CJE8"/>
<dbReference type="PROSITE" id="PS50972">
    <property type="entry name" value="PTERIN_BINDING"/>
    <property type="match status" value="1"/>
</dbReference>
<evidence type="ECO:0000256" key="7">
    <source>
        <dbReference type="ARBA" id="ARBA00022679"/>
    </source>
</evidence>
<evidence type="ECO:0000313" key="13">
    <source>
        <dbReference type="EMBL" id="KJJ83433.1"/>
    </source>
</evidence>
<dbReference type="GO" id="GO:0004156">
    <property type="term" value="F:dihydropteroate synthase activity"/>
    <property type="evidence" value="ECO:0007669"/>
    <property type="project" value="UniProtKB-EC"/>
</dbReference>
<evidence type="ECO:0000256" key="9">
    <source>
        <dbReference type="ARBA" id="ARBA00022842"/>
    </source>
</evidence>
<dbReference type="InterPro" id="IPR000489">
    <property type="entry name" value="Pterin-binding_dom"/>
</dbReference>
<evidence type="ECO:0000256" key="6">
    <source>
        <dbReference type="ARBA" id="ARBA00016919"/>
    </source>
</evidence>
<dbReference type="InterPro" id="IPR011005">
    <property type="entry name" value="Dihydropteroate_synth-like_sf"/>
</dbReference>
<comment type="catalytic activity">
    <reaction evidence="1">
        <text>(7,8-dihydropterin-6-yl)methyl diphosphate + 4-aminobenzoate = 7,8-dihydropteroate + diphosphate</text>
        <dbReference type="Rhea" id="RHEA:19949"/>
        <dbReference type="ChEBI" id="CHEBI:17836"/>
        <dbReference type="ChEBI" id="CHEBI:17839"/>
        <dbReference type="ChEBI" id="CHEBI:33019"/>
        <dbReference type="ChEBI" id="CHEBI:72950"/>
        <dbReference type="EC" id="2.5.1.15"/>
    </reaction>
</comment>
<name>A0A0F0CJE8_9BACT</name>
<dbReference type="GO" id="GO:0005829">
    <property type="term" value="C:cytosol"/>
    <property type="evidence" value="ECO:0007669"/>
    <property type="project" value="TreeGrafter"/>
</dbReference>
<dbReference type="EC" id="2.5.1.15" evidence="5"/>
<comment type="cofactor">
    <cofactor evidence="2">
        <name>Mg(2+)</name>
        <dbReference type="ChEBI" id="CHEBI:18420"/>
    </cofactor>
</comment>
<keyword evidence="10" id="KW-0289">Folate biosynthesis</keyword>
<evidence type="ECO:0000256" key="4">
    <source>
        <dbReference type="ARBA" id="ARBA00009503"/>
    </source>
</evidence>
<dbReference type="SUPFAM" id="SSF51717">
    <property type="entry name" value="Dihydropteroate synthetase-like"/>
    <property type="match status" value="1"/>
</dbReference>
<dbReference type="EMBL" id="JYNY01000584">
    <property type="protein sequence ID" value="KJJ83433.1"/>
    <property type="molecule type" value="Genomic_DNA"/>
</dbReference>
<keyword evidence="8" id="KW-0479">Metal-binding</keyword>
<dbReference type="GO" id="GO:0046656">
    <property type="term" value="P:folic acid biosynthetic process"/>
    <property type="evidence" value="ECO:0007669"/>
    <property type="project" value="UniProtKB-KW"/>
</dbReference>
<dbReference type="PATRIC" id="fig|1609969.3.peg.2914"/>
<evidence type="ECO:0000256" key="5">
    <source>
        <dbReference type="ARBA" id="ARBA00012458"/>
    </source>
</evidence>
<evidence type="ECO:0000256" key="2">
    <source>
        <dbReference type="ARBA" id="ARBA00001946"/>
    </source>
</evidence>
<dbReference type="InterPro" id="IPR006390">
    <property type="entry name" value="DHP_synth_dom"/>
</dbReference>
<reference evidence="13 14" key="1">
    <citation type="submission" date="2015-02" db="EMBL/GenBank/DDBJ databases">
        <title>Single-cell genomics of uncultivated deep-branching MTB reveals a conserved set of magnetosome genes.</title>
        <authorList>
            <person name="Kolinko S."/>
            <person name="Richter M."/>
            <person name="Glockner F.O."/>
            <person name="Brachmann A."/>
            <person name="Schuler D."/>
        </authorList>
    </citation>
    <scope>NUCLEOTIDE SEQUENCE [LARGE SCALE GENOMIC DNA]</scope>
    <source>
        <strain evidence="13">SKK-01</strain>
    </source>
</reference>
<evidence type="ECO:0000256" key="3">
    <source>
        <dbReference type="ARBA" id="ARBA00004763"/>
    </source>
</evidence>
<comment type="pathway">
    <text evidence="3">Cofactor biosynthesis; tetrahydrofolate biosynthesis; 7,8-dihydrofolate from 2-amino-4-hydroxy-6-hydroxymethyl-7,8-dihydropteridine diphosphate and 4-aminobenzoate: step 1/2.</text>
</comment>
<sequence>MGVLNVTPDSFSDAGKYMDSERALDCALGMAEEGADIIDVGGESSRPGAKPITAKEELKRILPVVRKLAQKLKIPVSVDTYKSSVAREALSSGASIINDITGLKFDSLMAETISSYNAGVVLTHIKGLPRTMQENPYYDDVIREIKKELACSIKIANSAGIRAYNIVIDPGIGFGKTVEHNLTIIRELEKFKTLKKPILIGLSRKAFIGAITNKTVANRLYGTIAANVVAIMNGADIIRVHDVVPAKDSCAILNMLTSTPKNILMPLLSKVKRK</sequence>
<dbReference type="Gene3D" id="3.20.20.20">
    <property type="entry name" value="Dihydropteroate synthase-like"/>
    <property type="match status" value="1"/>
</dbReference>
<dbReference type="GO" id="GO:0046654">
    <property type="term" value="P:tetrahydrofolate biosynthetic process"/>
    <property type="evidence" value="ECO:0007669"/>
    <property type="project" value="TreeGrafter"/>
</dbReference>
<evidence type="ECO:0000259" key="12">
    <source>
        <dbReference type="PROSITE" id="PS50972"/>
    </source>
</evidence>